<dbReference type="PROSITE" id="PS50059">
    <property type="entry name" value="FKBP_PPIASE"/>
    <property type="match status" value="1"/>
</dbReference>
<evidence type="ECO:0000259" key="10">
    <source>
        <dbReference type="PROSITE" id="PS50059"/>
    </source>
</evidence>
<dbReference type="RefSeq" id="WP_183701156.1">
    <property type="nucleotide sequence ID" value="NZ_JACHFE010000003.1"/>
</dbReference>
<dbReference type="Gene3D" id="1.10.287.460">
    <property type="entry name" value="Peptidyl-prolyl cis-trans isomerase, FKBP-type, N-terminal domain"/>
    <property type="match status" value="1"/>
</dbReference>
<evidence type="ECO:0000256" key="7">
    <source>
        <dbReference type="RuleBase" id="RU003915"/>
    </source>
</evidence>
<dbReference type="PROSITE" id="PS51257">
    <property type="entry name" value="PROKAR_LIPOPROTEIN"/>
    <property type="match status" value="1"/>
</dbReference>
<evidence type="ECO:0000256" key="1">
    <source>
        <dbReference type="ARBA" id="ARBA00000971"/>
    </source>
</evidence>
<dbReference type="GO" id="GO:0003755">
    <property type="term" value="F:peptidyl-prolyl cis-trans isomerase activity"/>
    <property type="evidence" value="ECO:0007669"/>
    <property type="project" value="UniProtKB-UniRule"/>
</dbReference>
<dbReference type="Gene3D" id="3.10.50.40">
    <property type="match status" value="1"/>
</dbReference>
<accession>A0A840U5A6</accession>
<keyword evidence="5 6" id="KW-0413">Isomerase</keyword>
<feature type="chain" id="PRO_5032966896" description="Peptidyl-prolyl cis-trans isomerase" evidence="9">
    <location>
        <begin position="21"/>
        <end position="241"/>
    </location>
</feature>
<evidence type="ECO:0000256" key="3">
    <source>
        <dbReference type="ARBA" id="ARBA00022729"/>
    </source>
</evidence>
<dbReference type="EMBL" id="JACHFE010000003">
    <property type="protein sequence ID" value="MBB5320894.1"/>
    <property type="molecule type" value="Genomic_DNA"/>
</dbReference>
<keyword evidence="8" id="KW-0175">Coiled coil</keyword>
<dbReference type="Pfam" id="PF00254">
    <property type="entry name" value="FKBP_C"/>
    <property type="match status" value="1"/>
</dbReference>
<keyword evidence="12" id="KW-1185">Reference proteome</keyword>
<feature type="coiled-coil region" evidence="8">
    <location>
        <begin position="79"/>
        <end position="114"/>
    </location>
</feature>
<gene>
    <name evidence="11" type="ORF">HNR38_001380</name>
</gene>
<evidence type="ECO:0000256" key="2">
    <source>
        <dbReference type="ARBA" id="ARBA00006577"/>
    </source>
</evidence>
<dbReference type="PANTHER" id="PTHR43811">
    <property type="entry name" value="FKBP-TYPE PEPTIDYL-PROLYL CIS-TRANS ISOMERASE FKPA"/>
    <property type="match status" value="1"/>
</dbReference>
<evidence type="ECO:0000256" key="5">
    <source>
        <dbReference type="ARBA" id="ARBA00023235"/>
    </source>
</evidence>
<dbReference type="EC" id="5.2.1.8" evidence="7"/>
<comment type="caution">
    <text evidence="11">The sequence shown here is derived from an EMBL/GenBank/DDBJ whole genome shotgun (WGS) entry which is preliminary data.</text>
</comment>
<dbReference type="InterPro" id="IPR046357">
    <property type="entry name" value="PPIase_dom_sf"/>
</dbReference>
<dbReference type="InterPro" id="IPR008104">
    <property type="entry name" value="INFPOTNTIATR"/>
</dbReference>
<dbReference type="InterPro" id="IPR000774">
    <property type="entry name" value="PPIase_FKBP_N"/>
</dbReference>
<organism evidence="11 12">
    <name type="scientific">Marinobacter oulmenensis</name>
    <dbReference type="NCBI Taxonomy" id="643747"/>
    <lineage>
        <taxon>Bacteria</taxon>
        <taxon>Pseudomonadati</taxon>
        <taxon>Pseudomonadota</taxon>
        <taxon>Gammaproteobacteria</taxon>
        <taxon>Pseudomonadales</taxon>
        <taxon>Marinobacteraceae</taxon>
        <taxon>Marinobacter</taxon>
    </lineage>
</organism>
<sequence length="241" mass="26383">MKKTLLALSMAGLVAGCSTAQETPKQPSLETTAEKVSYGMGLVMGERMTQDLPDLQMQQFLQGIEHGHAGEDQERRLTRDQIREALMAYQQEMQEKQKQQIEELATKNKEAGEAFLAENAERDGVKTTDSGLQYEVVEAGDGASPSAEDAVKVHYTGTLIDGEVFDSSRERGEPVTFVLNQVIPGWTEGLQLMSEGAHYKFYVPSDLAYGPGGAGNQVIGPNETLIFDVELLAVNPDENDR</sequence>
<evidence type="ECO:0000256" key="9">
    <source>
        <dbReference type="SAM" id="SignalP"/>
    </source>
</evidence>
<dbReference type="InterPro" id="IPR001179">
    <property type="entry name" value="PPIase_FKBP_dom"/>
</dbReference>
<feature type="signal peptide" evidence="9">
    <location>
        <begin position="1"/>
        <end position="20"/>
    </location>
</feature>
<proteinExistence type="inferred from homology"/>
<protein>
    <recommendedName>
        <fullName evidence="7">Peptidyl-prolyl cis-trans isomerase</fullName>
        <ecNumber evidence="7">5.2.1.8</ecNumber>
    </recommendedName>
</protein>
<dbReference type="FunFam" id="3.10.50.40:FF:000045">
    <property type="entry name" value="Peptidyl-prolyl cis-trans isomerase"/>
    <property type="match status" value="1"/>
</dbReference>
<dbReference type="PANTHER" id="PTHR43811:SF57">
    <property type="entry name" value="FKBP-TYPE PEPTIDYL-PROLYL CIS-TRANS ISOMERASE FKPA-RELATED"/>
    <property type="match status" value="1"/>
</dbReference>
<dbReference type="SUPFAM" id="SSF54534">
    <property type="entry name" value="FKBP-like"/>
    <property type="match status" value="1"/>
</dbReference>
<dbReference type="AlphaFoldDB" id="A0A840U5A6"/>
<dbReference type="Pfam" id="PF01346">
    <property type="entry name" value="FKBP_N"/>
    <property type="match status" value="1"/>
</dbReference>
<feature type="domain" description="PPIase FKBP-type" evidence="10">
    <location>
        <begin position="148"/>
        <end position="235"/>
    </location>
</feature>
<evidence type="ECO:0000313" key="12">
    <source>
        <dbReference type="Proteomes" id="UP000591735"/>
    </source>
</evidence>
<dbReference type="GO" id="GO:0016020">
    <property type="term" value="C:membrane"/>
    <property type="evidence" value="ECO:0007669"/>
    <property type="project" value="InterPro"/>
</dbReference>
<keyword evidence="3 9" id="KW-0732">Signal</keyword>
<keyword evidence="4 6" id="KW-0697">Rotamase</keyword>
<evidence type="ECO:0000256" key="6">
    <source>
        <dbReference type="PROSITE-ProRule" id="PRU00277"/>
    </source>
</evidence>
<evidence type="ECO:0000256" key="8">
    <source>
        <dbReference type="SAM" id="Coils"/>
    </source>
</evidence>
<reference evidence="11 12" key="1">
    <citation type="submission" date="2020-08" db="EMBL/GenBank/DDBJ databases">
        <title>Genomic Encyclopedia of Type Strains, Phase IV (KMG-IV): sequencing the most valuable type-strain genomes for metagenomic binning, comparative biology and taxonomic classification.</title>
        <authorList>
            <person name="Goeker M."/>
        </authorList>
    </citation>
    <scope>NUCLEOTIDE SEQUENCE [LARGE SCALE GENOMIC DNA]</scope>
    <source>
        <strain evidence="11 12">DSM 22359</strain>
    </source>
</reference>
<comment type="catalytic activity">
    <reaction evidence="1 6 7">
        <text>[protein]-peptidylproline (omega=180) = [protein]-peptidylproline (omega=0)</text>
        <dbReference type="Rhea" id="RHEA:16237"/>
        <dbReference type="Rhea" id="RHEA-COMP:10747"/>
        <dbReference type="Rhea" id="RHEA-COMP:10748"/>
        <dbReference type="ChEBI" id="CHEBI:83833"/>
        <dbReference type="ChEBI" id="CHEBI:83834"/>
        <dbReference type="EC" id="5.2.1.8"/>
    </reaction>
</comment>
<dbReference type="PRINTS" id="PR01730">
    <property type="entry name" value="INFPOTNTIATR"/>
</dbReference>
<dbReference type="Proteomes" id="UP000591735">
    <property type="component" value="Unassembled WGS sequence"/>
</dbReference>
<comment type="similarity">
    <text evidence="2 7">Belongs to the FKBP-type PPIase family.</text>
</comment>
<evidence type="ECO:0000313" key="11">
    <source>
        <dbReference type="EMBL" id="MBB5320894.1"/>
    </source>
</evidence>
<name>A0A840U5A6_9GAMM</name>
<dbReference type="InterPro" id="IPR036944">
    <property type="entry name" value="PPIase_FKBP_N_sf"/>
</dbReference>
<evidence type="ECO:0000256" key="4">
    <source>
        <dbReference type="ARBA" id="ARBA00023110"/>
    </source>
</evidence>
<dbReference type="GO" id="GO:0006457">
    <property type="term" value="P:protein folding"/>
    <property type="evidence" value="ECO:0007669"/>
    <property type="project" value="InterPro"/>
</dbReference>